<keyword evidence="2" id="KW-1003">Cell membrane</keyword>
<dbReference type="InterPro" id="IPR050510">
    <property type="entry name" value="Cation_transp_ATPase_P-type"/>
</dbReference>
<dbReference type="SUPFAM" id="SSF56784">
    <property type="entry name" value="HAD-like"/>
    <property type="match status" value="1"/>
</dbReference>
<proteinExistence type="predicted"/>
<name>A0A5C6ZWM7_9FLAO</name>
<dbReference type="NCBIfam" id="TIGR01494">
    <property type="entry name" value="ATPase_P-type"/>
    <property type="match status" value="1"/>
</dbReference>
<feature type="transmembrane region" description="Helical" evidence="6">
    <location>
        <begin position="284"/>
        <end position="305"/>
    </location>
</feature>
<dbReference type="AlphaFoldDB" id="A0A5C6ZWM7"/>
<dbReference type="Proteomes" id="UP000321367">
    <property type="component" value="Unassembled WGS sequence"/>
</dbReference>
<dbReference type="PRINTS" id="PR00120">
    <property type="entry name" value="HATPASE"/>
</dbReference>
<comment type="caution">
    <text evidence="8">The sequence shown here is derived from an EMBL/GenBank/DDBJ whole genome shotgun (WGS) entry which is preliminary data.</text>
</comment>
<feature type="transmembrane region" description="Helical" evidence="6">
    <location>
        <begin position="246"/>
        <end position="264"/>
    </location>
</feature>
<dbReference type="GO" id="GO:0036376">
    <property type="term" value="P:sodium ion export across plasma membrane"/>
    <property type="evidence" value="ECO:0007669"/>
    <property type="project" value="TreeGrafter"/>
</dbReference>
<evidence type="ECO:0000256" key="4">
    <source>
        <dbReference type="ARBA" id="ARBA00022989"/>
    </source>
</evidence>
<dbReference type="RefSeq" id="WP_146931473.1">
    <property type="nucleotide sequence ID" value="NZ_CBCSHZ010000007.1"/>
</dbReference>
<dbReference type="GO" id="GO:1990573">
    <property type="term" value="P:potassium ion import across plasma membrane"/>
    <property type="evidence" value="ECO:0007669"/>
    <property type="project" value="TreeGrafter"/>
</dbReference>
<evidence type="ECO:0000256" key="3">
    <source>
        <dbReference type="ARBA" id="ARBA00022692"/>
    </source>
</evidence>
<evidence type="ECO:0000313" key="8">
    <source>
        <dbReference type="EMBL" id="TXD94412.1"/>
    </source>
</evidence>
<dbReference type="PANTHER" id="PTHR43294">
    <property type="entry name" value="SODIUM/POTASSIUM-TRANSPORTING ATPASE SUBUNIT ALPHA"/>
    <property type="match status" value="1"/>
</dbReference>
<keyword evidence="5 6" id="KW-0472">Membrane</keyword>
<dbReference type="InterPro" id="IPR006068">
    <property type="entry name" value="ATPase_P-typ_cation-transptr_C"/>
</dbReference>
<dbReference type="SUPFAM" id="SSF81665">
    <property type="entry name" value="Calcium ATPase, transmembrane domain M"/>
    <property type="match status" value="1"/>
</dbReference>
<organism evidence="8 9">
    <name type="scientific">Gillisia hiemivivida</name>
    <dbReference type="NCBI Taxonomy" id="291190"/>
    <lineage>
        <taxon>Bacteria</taxon>
        <taxon>Pseudomonadati</taxon>
        <taxon>Bacteroidota</taxon>
        <taxon>Flavobacteriia</taxon>
        <taxon>Flavobacteriales</taxon>
        <taxon>Flavobacteriaceae</taxon>
        <taxon>Gillisia</taxon>
    </lineage>
</organism>
<dbReference type="GO" id="GO:0005391">
    <property type="term" value="F:P-type sodium:potassium-exchanging transporter activity"/>
    <property type="evidence" value="ECO:0007669"/>
    <property type="project" value="TreeGrafter"/>
</dbReference>
<evidence type="ECO:0000256" key="6">
    <source>
        <dbReference type="SAM" id="Phobius"/>
    </source>
</evidence>
<dbReference type="EMBL" id="VORY01000005">
    <property type="protein sequence ID" value="TXD94412.1"/>
    <property type="molecule type" value="Genomic_DNA"/>
</dbReference>
<dbReference type="InterPro" id="IPR001757">
    <property type="entry name" value="P_typ_ATPase"/>
</dbReference>
<dbReference type="GO" id="GO:0005524">
    <property type="term" value="F:ATP binding"/>
    <property type="evidence" value="ECO:0007669"/>
    <property type="project" value="InterPro"/>
</dbReference>
<feature type="transmembrane region" description="Helical" evidence="6">
    <location>
        <begin position="174"/>
        <end position="192"/>
    </location>
</feature>
<feature type="transmembrane region" description="Helical" evidence="6">
    <location>
        <begin position="317"/>
        <end position="335"/>
    </location>
</feature>
<evidence type="ECO:0000313" key="9">
    <source>
        <dbReference type="Proteomes" id="UP000321367"/>
    </source>
</evidence>
<dbReference type="InterPro" id="IPR023298">
    <property type="entry name" value="ATPase_P-typ_TM_dom_sf"/>
</dbReference>
<gene>
    <name evidence="8" type="ORF">ES724_07130</name>
</gene>
<dbReference type="PRINTS" id="PR00119">
    <property type="entry name" value="CATATPASE"/>
</dbReference>
<feature type="domain" description="Cation-transporting P-type ATPase C-terminal" evidence="7">
    <location>
        <begin position="165"/>
        <end position="338"/>
    </location>
</feature>
<keyword evidence="3 6" id="KW-0812">Transmembrane</keyword>
<keyword evidence="9" id="KW-1185">Reference proteome</keyword>
<dbReference type="InterPro" id="IPR036412">
    <property type="entry name" value="HAD-like_sf"/>
</dbReference>
<accession>A0A5C6ZWM7</accession>
<evidence type="ECO:0000259" key="7">
    <source>
        <dbReference type="Pfam" id="PF00689"/>
    </source>
</evidence>
<sequence>MITGDHLATAKKIAEEINLLEPGENNEQKLIHGSTIKDLNNIDSNLKNKLLHANVFARIIPEQKLKLVEFFQKNNHVVGMMGDGINDTPALRKADIGIAMGIRGTDAAKDVADVILLDDKFASTELTIRQGRTIFRNIRQFVIYLLSCNLAEILSVVIASLINIPLPLLPLQILYLNLVTDTFPALALGMGKGEKVIMEQPPRDPQEQIITPLLWRSIVVYGLCITFVVTSVTLYTHFILKLPSNVVNNISFYTLVWVQLLHVFNIPSRIRSFLNNEVVHNKWVWAAIVLSLLLIVIAYMIPVIRNALSLLPLTIEQYLIVFFAGISAVVIIQVLKRIGATE</sequence>
<dbReference type="GO" id="GO:0030007">
    <property type="term" value="P:intracellular potassium ion homeostasis"/>
    <property type="evidence" value="ECO:0007669"/>
    <property type="project" value="TreeGrafter"/>
</dbReference>
<dbReference type="GO" id="GO:1902600">
    <property type="term" value="P:proton transmembrane transport"/>
    <property type="evidence" value="ECO:0007669"/>
    <property type="project" value="TreeGrafter"/>
</dbReference>
<comment type="subcellular location">
    <subcellularLocation>
        <location evidence="1">Cell membrane</location>
        <topology evidence="1">Multi-pass membrane protein</topology>
    </subcellularLocation>
</comment>
<dbReference type="GO" id="GO:0005886">
    <property type="term" value="C:plasma membrane"/>
    <property type="evidence" value="ECO:0007669"/>
    <property type="project" value="UniProtKB-SubCell"/>
</dbReference>
<feature type="transmembrane region" description="Helical" evidence="6">
    <location>
        <begin position="213"/>
        <end position="240"/>
    </location>
</feature>
<evidence type="ECO:0000256" key="1">
    <source>
        <dbReference type="ARBA" id="ARBA00004651"/>
    </source>
</evidence>
<dbReference type="OrthoDB" id="1521937at2"/>
<dbReference type="InterPro" id="IPR023214">
    <property type="entry name" value="HAD_sf"/>
</dbReference>
<feature type="transmembrane region" description="Helical" evidence="6">
    <location>
        <begin position="141"/>
        <end position="162"/>
    </location>
</feature>
<dbReference type="Gene3D" id="1.20.1110.10">
    <property type="entry name" value="Calcium-transporting ATPase, transmembrane domain"/>
    <property type="match status" value="1"/>
</dbReference>
<protein>
    <submittedName>
        <fullName evidence="8">Cation-transporting P-type ATPase</fullName>
    </submittedName>
</protein>
<dbReference type="Gene3D" id="3.40.50.1000">
    <property type="entry name" value="HAD superfamily/HAD-like"/>
    <property type="match status" value="1"/>
</dbReference>
<reference evidence="8 9" key="1">
    <citation type="submission" date="2019-08" db="EMBL/GenBank/DDBJ databases">
        <title>Genome sequence of Gillisia hiemivivida IC154 (type strain).</title>
        <authorList>
            <person name="Bowman J.P."/>
        </authorList>
    </citation>
    <scope>NUCLEOTIDE SEQUENCE [LARGE SCALE GENOMIC DNA]</scope>
    <source>
        <strain evidence="8 9">IC154</strain>
    </source>
</reference>
<dbReference type="Pfam" id="PF00689">
    <property type="entry name" value="Cation_ATPase_C"/>
    <property type="match status" value="1"/>
</dbReference>
<dbReference type="GO" id="GO:0016887">
    <property type="term" value="F:ATP hydrolysis activity"/>
    <property type="evidence" value="ECO:0007669"/>
    <property type="project" value="InterPro"/>
</dbReference>
<evidence type="ECO:0000256" key="2">
    <source>
        <dbReference type="ARBA" id="ARBA00022475"/>
    </source>
</evidence>
<dbReference type="GO" id="GO:0006883">
    <property type="term" value="P:intracellular sodium ion homeostasis"/>
    <property type="evidence" value="ECO:0007669"/>
    <property type="project" value="TreeGrafter"/>
</dbReference>
<evidence type="ECO:0000256" key="5">
    <source>
        <dbReference type="ARBA" id="ARBA00023136"/>
    </source>
</evidence>
<keyword evidence="4 6" id="KW-1133">Transmembrane helix</keyword>
<dbReference type="PANTHER" id="PTHR43294:SF21">
    <property type="entry name" value="CATION TRANSPORTING ATPASE"/>
    <property type="match status" value="1"/>
</dbReference>